<dbReference type="EMBL" id="ML977137">
    <property type="protein sequence ID" value="KAF1992352.1"/>
    <property type="molecule type" value="Genomic_DNA"/>
</dbReference>
<feature type="region of interest" description="Disordered" evidence="1">
    <location>
        <begin position="26"/>
        <end position="51"/>
    </location>
</feature>
<organism evidence="2 3">
    <name type="scientific">Aulographum hederae CBS 113979</name>
    <dbReference type="NCBI Taxonomy" id="1176131"/>
    <lineage>
        <taxon>Eukaryota</taxon>
        <taxon>Fungi</taxon>
        <taxon>Dikarya</taxon>
        <taxon>Ascomycota</taxon>
        <taxon>Pezizomycotina</taxon>
        <taxon>Dothideomycetes</taxon>
        <taxon>Pleosporomycetidae</taxon>
        <taxon>Aulographales</taxon>
        <taxon>Aulographaceae</taxon>
    </lineage>
</organism>
<dbReference type="AlphaFoldDB" id="A0A6G1HH43"/>
<evidence type="ECO:0000313" key="3">
    <source>
        <dbReference type="Proteomes" id="UP000800041"/>
    </source>
</evidence>
<feature type="compositionally biased region" description="Basic residues" evidence="1">
    <location>
        <begin position="38"/>
        <end position="51"/>
    </location>
</feature>
<name>A0A6G1HH43_9PEZI</name>
<accession>A0A6G1HH43</accession>
<reference evidence="2" key="1">
    <citation type="journal article" date="2020" name="Stud. Mycol.">
        <title>101 Dothideomycetes genomes: a test case for predicting lifestyles and emergence of pathogens.</title>
        <authorList>
            <person name="Haridas S."/>
            <person name="Albert R."/>
            <person name="Binder M."/>
            <person name="Bloem J."/>
            <person name="Labutti K."/>
            <person name="Salamov A."/>
            <person name="Andreopoulos B."/>
            <person name="Baker S."/>
            <person name="Barry K."/>
            <person name="Bills G."/>
            <person name="Bluhm B."/>
            <person name="Cannon C."/>
            <person name="Castanera R."/>
            <person name="Culley D."/>
            <person name="Daum C."/>
            <person name="Ezra D."/>
            <person name="Gonzalez J."/>
            <person name="Henrissat B."/>
            <person name="Kuo A."/>
            <person name="Liang C."/>
            <person name="Lipzen A."/>
            <person name="Lutzoni F."/>
            <person name="Magnuson J."/>
            <person name="Mondo S."/>
            <person name="Nolan M."/>
            <person name="Ohm R."/>
            <person name="Pangilinan J."/>
            <person name="Park H.-J."/>
            <person name="Ramirez L."/>
            <person name="Alfaro M."/>
            <person name="Sun H."/>
            <person name="Tritt A."/>
            <person name="Yoshinaga Y."/>
            <person name="Zwiers L.-H."/>
            <person name="Turgeon B."/>
            <person name="Goodwin S."/>
            <person name="Spatafora J."/>
            <person name="Crous P."/>
            <person name="Grigoriev I."/>
        </authorList>
    </citation>
    <scope>NUCLEOTIDE SEQUENCE</scope>
    <source>
        <strain evidence="2">CBS 113979</strain>
    </source>
</reference>
<dbReference type="Proteomes" id="UP000800041">
    <property type="component" value="Unassembled WGS sequence"/>
</dbReference>
<keyword evidence="3" id="KW-1185">Reference proteome</keyword>
<evidence type="ECO:0000313" key="2">
    <source>
        <dbReference type="EMBL" id="KAF1992352.1"/>
    </source>
</evidence>
<evidence type="ECO:0000256" key="1">
    <source>
        <dbReference type="SAM" id="MobiDB-lite"/>
    </source>
</evidence>
<proteinExistence type="predicted"/>
<sequence>MPGKVFMGIAIAVVATWMYRRDNGQITGHRTKLPSTKDHRRHHIHDHDHRRHLPEKVVEEEDYYANSVKLEPVRDENLCLEENPVCA</sequence>
<gene>
    <name evidence="2" type="ORF">K402DRAFT_416025</name>
</gene>
<protein>
    <submittedName>
        <fullName evidence="2">Uncharacterized protein</fullName>
    </submittedName>
</protein>